<evidence type="ECO:0000313" key="3">
    <source>
        <dbReference type="Proteomes" id="UP000260780"/>
    </source>
</evidence>
<dbReference type="GO" id="GO:0016740">
    <property type="term" value="F:transferase activity"/>
    <property type="evidence" value="ECO:0007669"/>
    <property type="project" value="UniProtKB-KW"/>
</dbReference>
<proteinExistence type="predicted"/>
<dbReference type="AlphaFoldDB" id="A0A3E4W8H6"/>
<protein>
    <submittedName>
        <fullName evidence="2">Polysaccharide pyruvyl transferase family protein</fullName>
    </submittedName>
</protein>
<dbReference type="EMBL" id="QSTF01000028">
    <property type="protein sequence ID" value="RGM38497.1"/>
    <property type="molecule type" value="Genomic_DNA"/>
</dbReference>
<comment type="caution">
    <text evidence="2">The sequence shown here is derived from an EMBL/GenBank/DDBJ whole genome shotgun (WGS) entry which is preliminary data.</text>
</comment>
<accession>A0A3E4W8H6</accession>
<reference evidence="2 3" key="1">
    <citation type="submission" date="2018-08" db="EMBL/GenBank/DDBJ databases">
        <title>A genome reference for cultivated species of the human gut microbiota.</title>
        <authorList>
            <person name="Zou Y."/>
            <person name="Xue W."/>
            <person name="Luo G."/>
        </authorList>
    </citation>
    <scope>NUCLEOTIDE SEQUENCE [LARGE SCALE GENOMIC DNA]</scope>
    <source>
        <strain evidence="2 3">OM08-14</strain>
    </source>
</reference>
<gene>
    <name evidence="2" type="ORF">DXC17_10695</name>
</gene>
<dbReference type="InterPro" id="IPR007345">
    <property type="entry name" value="Polysacch_pyruvyl_Trfase"/>
</dbReference>
<dbReference type="RefSeq" id="WP_117748091.1">
    <property type="nucleotide sequence ID" value="NZ_QSTF01000028.1"/>
</dbReference>
<feature type="domain" description="Polysaccharide pyruvyl transferase" evidence="1">
    <location>
        <begin position="14"/>
        <end position="292"/>
    </location>
</feature>
<keyword evidence="2" id="KW-0808">Transferase</keyword>
<name>A0A3E4W8H6_9BACT</name>
<evidence type="ECO:0000313" key="2">
    <source>
        <dbReference type="EMBL" id="RGM38497.1"/>
    </source>
</evidence>
<sequence>MKKIGIITIHSDLNYGAFLQAFALTSFLRKNGYDASIIDYRKIPNHPRLYKFPLNIIYKLYNLPRLYRYRSFISPMLSKYRYNSLKELSSFNEEYDLLITGSDQIWNPLCGGLGKLNPAYFLAFAPNNRYKKIAYGSSVGSYIFNKEEQIQVKQWLNDFTHLSTRELAGSQQLESFLHRKVKVVLDPTLLIDKEEWLKYSKKCTITEKYVLVYYIDELDEVVSYARKIADYYGWKVALITNMAKKHPNVDIKIPHCGPAQFLWLFDKAEYIVTNSFHGTAFAINFNKDFISVIKRNSPQRAQTLLNNVGLPERLLTNIEDVDKLPSHINYDEPNKKLNELRQDSISYLLNAIEN</sequence>
<dbReference type="Pfam" id="PF04230">
    <property type="entry name" value="PS_pyruv_trans"/>
    <property type="match status" value="1"/>
</dbReference>
<evidence type="ECO:0000259" key="1">
    <source>
        <dbReference type="Pfam" id="PF04230"/>
    </source>
</evidence>
<dbReference type="Proteomes" id="UP000260780">
    <property type="component" value="Unassembled WGS sequence"/>
</dbReference>
<organism evidence="2 3">
    <name type="scientific">Phocaeicola plebeius</name>
    <dbReference type="NCBI Taxonomy" id="310297"/>
    <lineage>
        <taxon>Bacteria</taxon>
        <taxon>Pseudomonadati</taxon>
        <taxon>Bacteroidota</taxon>
        <taxon>Bacteroidia</taxon>
        <taxon>Bacteroidales</taxon>
        <taxon>Bacteroidaceae</taxon>
        <taxon>Phocaeicola</taxon>
    </lineage>
</organism>